<dbReference type="GO" id="GO:0016887">
    <property type="term" value="F:ATP hydrolysis activity"/>
    <property type="evidence" value="ECO:0007669"/>
    <property type="project" value="InterPro"/>
</dbReference>
<dbReference type="InterPro" id="IPR050166">
    <property type="entry name" value="ABC_transporter_ATP-bind"/>
</dbReference>
<dbReference type="Gene3D" id="3.40.50.300">
    <property type="entry name" value="P-loop containing nucleotide triphosphate hydrolases"/>
    <property type="match status" value="1"/>
</dbReference>
<dbReference type="FunCoup" id="D6Z0T3">
    <property type="interactions" value="192"/>
</dbReference>
<dbReference type="Proteomes" id="UP000001508">
    <property type="component" value="Chromosome"/>
</dbReference>
<reference evidence="6" key="1">
    <citation type="submission" date="2010-02" db="EMBL/GenBank/DDBJ databases">
        <title>Complete sequence of Desulfurivibrio alkaliphilus AHT2.</title>
        <authorList>
            <consortium name="US DOE Joint Genome Institute"/>
            <person name="Pitluck S."/>
            <person name="Chertkov O."/>
            <person name="Detter J.C."/>
            <person name="Han C."/>
            <person name="Tapia R."/>
            <person name="Larimer F."/>
            <person name="Land M."/>
            <person name="Hauser L."/>
            <person name="Kyrpides N."/>
            <person name="Mikhailova N."/>
            <person name="Sorokin D.Y."/>
            <person name="Muyzer G."/>
            <person name="Woyke T."/>
        </authorList>
    </citation>
    <scope>NUCLEOTIDE SEQUENCE [LARGE SCALE GENOMIC DNA]</scope>
    <source>
        <strain evidence="6">DSM 19089 / UNIQEM U267 / AHT2</strain>
    </source>
</reference>
<dbReference type="InterPro" id="IPR017871">
    <property type="entry name" value="ABC_transporter-like_CS"/>
</dbReference>
<dbReference type="AlphaFoldDB" id="D6Z0T3"/>
<dbReference type="eggNOG" id="COG1116">
    <property type="taxonomic scope" value="Bacteria"/>
</dbReference>
<dbReference type="STRING" id="589865.DaAHT2_2529"/>
<proteinExistence type="predicted"/>
<evidence type="ECO:0000256" key="3">
    <source>
        <dbReference type="ARBA" id="ARBA00022840"/>
    </source>
</evidence>
<dbReference type="PANTHER" id="PTHR42788">
    <property type="entry name" value="TAURINE IMPORT ATP-BINDING PROTEIN-RELATED"/>
    <property type="match status" value="1"/>
</dbReference>
<evidence type="ECO:0000256" key="2">
    <source>
        <dbReference type="ARBA" id="ARBA00022741"/>
    </source>
</evidence>
<keyword evidence="6" id="KW-1185">Reference proteome</keyword>
<gene>
    <name evidence="5" type="ordered locus">DaAHT2_2529</name>
</gene>
<name>D6Z0T3_DESAT</name>
<dbReference type="InParanoid" id="D6Z0T3"/>
<evidence type="ECO:0000313" key="6">
    <source>
        <dbReference type="Proteomes" id="UP000001508"/>
    </source>
</evidence>
<dbReference type="InterPro" id="IPR003439">
    <property type="entry name" value="ABC_transporter-like_ATP-bd"/>
</dbReference>
<keyword evidence="1" id="KW-0813">Transport</keyword>
<evidence type="ECO:0000313" key="5">
    <source>
        <dbReference type="EMBL" id="ADH87193.1"/>
    </source>
</evidence>
<protein>
    <submittedName>
        <fullName evidence="5">ABC transporter related protein</fullName>
    </submittedName>
</protein>
<keyword evidence="2" id="KW-0547">Nucleotide-binding</keyword>
<dbReference type="SUPFAM" id="SSF52540">
    <property type="entry name" value="P-loop containing nucleoside triphosphate hydrolases"/>
    <property type="match status" value="1"/>
</dbReference>
<dbReference type="InterPro" id="IPR027417">
    <property type="entry name" value="P-loop_NTPase"/>
</dbReference>
<dbReference type="SMART" id="SM00382">
    <property type="entry name" value="AAA"/>
    <property type="match status" value="1"/>
</dbReference>
<dbReference type="PROSITE" id="PS50893">
    <property type="entry name" value="ABC_TRANSPORTER_2"/>
    <property type="match status" value="1"/>
</dbReference>
<dbReference type="RefSeq" id="WP_013164703.1">
    <property type="nucleotide sequence ID" value="NC_014216.1"/>
</dbReference>
<dbReference type="OrthoDB" id="9809450at2"/>
<feature type="domain" description="ABC transporter" evidence="4">
    <location>
        <begin position="3"/>
        <end position="235"/>
    </location>
</feature>
<dbReference type="GO" id="GO:0005524">
    <property type="term" value="F:ATP binding"/>
    <property type="evidence" value="ECO:0007669"/>
    <property type="project" value="UniProtKB-KW"/>
</dbReference>
<dbReference type="KEGG" id="dak:DaAHT2_2529"/>
<dbReference type="PANTHER" id="PTHR42788:SF13">
    <property type="entry name" value="ALIPHATIC SULFONATES IMPORT ATP-BINDING PROTEIN SSUB"/>
    <property type="match status" value="1"/>
</dbReference>
<keyword evidence="3" id="KW-0067">ATP-binding</keyword>
<evidence type="ECO:0000259" key="4">
    <source>
        <dbReference type="PROSITE" id="PS50893"/>
    </source>
</evidence>
<evidence type="ECO:0000256" key="1">
    <source>
        <dbReference type="ARBA" id="ARBA00022448"/>
    </source>
</evidence>
<dbReference type="Pfam" id="PF00005">
    <property type="entry name" value="ABC_tran"/>
    <property type="match status" value="1"/>
</dbReference>
<dbReference type="PROSITE" id="PS00211">
    <property type="entry name" value="ABC_TRANSPORTER_1"/>
    <property type="match status" value="1"/>
</dbReference>
<accession>D6Z0T3</accession>
<dbReference type="EMBL" id="CP001940">
    <property type="protein sequence ID" value="ADH87193.1"/>
    <property type="molecule type" value="Genomic_DNA"/>
</dbReference>
<dbReference type="HOGENOM" id="CLU_000604_1_22_7"/>
<dbReference type="InterPro" id="IPR003593">
    <property type="entry name" value="AAA+_ATPase"/>
</dbReference>
<dbReference type="CDD" id="cd03293">
    <property type="entry name" value="ABC_NrtD_SsuB_transporters"/>
    <property type="match status" value="1"/>
</dbReference>
<sequence>MKIVARGVGKHFHDKRGQDLPVLQGLDLTVGGGELLCLLGPNGCGKTTFLNLLAGFEPPDEGEIAIDGRLVTGPSPEYVMIMQSYDLFPWRTVLGNVEYGLEVRGWKREKRQQKARELIALVGLSGCEEQHPRELSGGMRQRVAIARALAVEPQVLFMDEPFGALDALTRSRMQQELLKLWRRRGMTIVFVTHDIQEAITLADRVAVLPSAPGPFRAVIQVELPRPRHPRDPAALPLRDRLEQLLQPT</sequence>
<organism evidence="5 6">
    <name type="scientific">Desulfurivibrio alkaliphilus (strain DSM 19089 / UNIQEM U267 / AHT2)</name>
    <dbReference type="NCBI Taxonomy" id="589865"/>
    <lineage>
        <taxon>Bacteria</taxon>
        <taxon>Pseudomonadati</taxon>
        <taxon>Thermodesulfobacteriota</taxon>
        <taxon>Desulfobulbia</taxon>
        <taxon>Desulfobulbales</taxon>
        <taxon>Desulfobulbaceae</taxon>
        <taxon>Desulfurivibrio</taxon>
    </lineage>
</organism>